<evidence type="ECO:0000313" key="2">
    <source>
        <dbReference type="Proteomes" id="UP001238973"/>
    </source>
</evidence>
<dbReference type="EMBL" id="JAUCFI010000003">
    <property type="protein sequence ID" value="MDM5286806.1"/>
    <property type="molecule type" value="Genomic_DNA"/>
</dbReference>
<organism evidence="1 2">
    <name type="scientific">Peribacillus frigoritolerans</name>
    <dbReference type="NCBI Taxonomy" id="450367"/>
    <lineage>
        <taxon>Bacteria</taxon>
        <taxon>Bacillati</taxon>
        <taxon>Bacillota</taxon>
        <taxon>Bacilli</taxon>
        <taxon>Bacillales</taxon>
        <taxon>Bacillaceae</taxon>
        <taxon>Peribacillus</taxon>
    </lineage>
</organism>
<protein>
    <submittedName>
        <fullName evidence="1">Uncharacterized protein</fullName>
    </submittedName>
</protein>
<dbReference type="RefSeq" id="WP_289351253.1">
    <property type="nucleotide sequence ID" value="NZ_JAUCFI010000003.1"/>
</dbReference>
<proteinExistence type="predicted"/>
<dbReference type="AlphaFoldDB" id="A0AAJ1QT48"/>
<dbReference type="Proteomes" id="UP001238973">
    <property type="component" value="Unassembled WGS sequence"/>
</dbReference>
<accession>A0AAJ1QT48</accession>
<gene>
    <name evidence="1" type="ORF">QUF85_26465</name>
</gene>
<name>A0AAJ1QT48_9BACI</name>
<comment type="caution">
    <text evidence="1">The sequence shown here is derived from an EMBL/GenBank/DDBJ whole genome shotgun (WGS) entry which is preliminary data.</text>
</comment>
<sequence length="108" mass="12943">MQKELLRTISPVMNERKNGGLEDMEYLNLPDRLFFHWCQQKYRLNRGVYNTIDHWFYEYGIVHILHRRINLLAFLDFASTSEQEAGKTKFIKFGNGGLRQKLQEFITD</sequence>
<evidence type="ECO:0000313" key="1">
    <source>
        <dbReference type="EMBL" id="MDM5286806.1"/>
    </source>
</evidence>
<reference evidence="1" key="1">
    <citation type="submission" date="2023-06" db="EMBL/GenBank/DDBJ databases">
        <title>Comparative genomics of Bacillaceae isolates and their secondary metabolite potential.</title>
        <authorList>
            <person name="Song L."/>
            <person name="Nielsen L.J."/>
            <person name="Mohite O."/>
            <person name="Xu X."/>
            <person name="Weber T."/>
            <person name="Kovacs A.T."/>
        </authorList>
    </citation>
    <scope>NUCLEOTIDE SEQUENCE</scope>
    <source>
        <strain evidence="1">G1S1</strain>
    </source>
</reference>